<dbReference type="EMBL" id="CP121106">
    <property type="protein sequence ID" value="WFL78921.1"/>
    <property type="molecule type" value="Genomic_DNA"/>
</dbReference>
<keyword evidence="3" id="KW-1185">Reference proteome</keyword>
<feature type="signal peptide" evidence="1">
    <location>
        <begin position="1"/>
        <end position="25"/>
    </location>
</feature>
<sequence length="379" mass="40272">MPKAPAIFPLTFVLASLAMPLAAQDNPPSFGGYELKVLANADGVSVAQRDGREVLTVSRAAVMLADAEFAEGVIEFDISFADQFGFGGVNWHVSDDGQDSEYFYLRQHKSGEPDAGQYTPVRGGLTSWQIFTDANAIAPFAYTHEGWNRVRIVVAGDKADFYFNGSTAPVIHVPDLASDRGTGGIAFRSSGPGGRIDIANLAIRPLAPGEAIIGQPAAVETPPDGVIGSWAVSQPFDEALVLGQLALPRAVASLPQIATVAVESFGIADLSRAAAPDDGADTVLVSTRINASRARRVRLNFGYSDRVRLFLNGELVFEGDAGWRVRDHFFLGTVGFKDAVMLDLRQGENVLTAAVSETFGGWAFAGAIADREGLKVDAQ</sequence>
<accession>A0ABY8FZZ2</accession>
<evidence type="ECO:0008006" key="4">
    <source>
        <dbReference type="Google" id="ProtNLM"/>
    </source>
</evidence>
<proteinExistence type="predicted"/>
<gene>
    <name evidence="2" type="ORF">P7228_07620</name>
</gene>
<evidence type="ECO:0000313" key="2">
    <source>
        <dbReference type="EMBL" id="WFL78921.1"/>
    </source>
</evidence>
<evidence type="ECO:0000256" key="1">
    <source>
        <dbReference type="SAM" id="SignalP"/>
    </source>
</evidence>
<dbReference type="Proteomes" id="UP001215827">
    <property type="component" value="Chromosome"/>
</dbReference>
<dbReference type="Gene3D" id="2.60.120.560">
    <property type="entry name" value="Exo-inulinase, domain 1"/>
    <property type="match status" value="1"/>
</dbReference>
<organism evidence="2 3">
    <name type="scientific">Altererythrobacter arenosus</name>
    <dbReference type="NCBI Taxonomy" id="3032592"/>
    <lineage>
        <taxon>Bacteria</taxon>
        <taxon>Pseudomonadati</taxon>
        <taxon>Pseudomonadota</taxon>
        <taxon>Alphaproteobacteria</taxon>
        <taxon>Sphingomonadales</taxon>
        <taxon>Erythrobacteraceae</taxon>
        <taxon>Altererythrobacter</taxon>
    </lineage>
</organism>
<protein>
    <recommendedName>
        <fullName evidence="4">DUF1080 domain-containing protein</fullName>
    </recommendedName>
</protein>
<dbReference type="RefSeq" id="WP_278017610.1">
    <property type="nucleotide sequence ID" value="NZ_CP121106.1"/>
</dbReference>
<keyword evidence="1" id="KW-0732">Signal</keyword>
<evidence type="ECO:0000313" key="3">
    <source>
        <dbReference type="Proteomes" id="UP001215827"/>
    </source>
</evidence>
<reference evidence="2 3" key="1">
    <citation type="submission" date="2023-03" db="EMBL/GenBank/DDBJ databases">
        <title>Altererythrobacter sp. CAU 1644 isolated from sand.</title>
        <authorList>
            <person name="Kim W."/>
        </authorList>
    </citation>
    <scope>NUCLEOTIDE SEQUENCE [LARGE SCALE GENOMIC DNA]</scope>
    <source>
        <strain evidence="2 3">CAU 1644</strain>
    </source>
</reference>
<feature type="chain" id="PRO_5046212051" description="DUF1080 domain-containing protein" evidence="1">
    <location>
        <begin position="26"/>
        <end position="379"/>
    </location>
</feature>
<name>A0ABY8FZZ2_9SPHN</name>